<dbReference type="Gene3D" id="1.10.10.60">
    <property type="entry name" value="Homeodomain-like"/>
    <property type="match status" value="1"/>
</dbReference>
<organism evidence="1 2">
    <name type="scientific">Terriglobus roseus (strain DSM 18391 / NRRL B-41598 / KBS 63)</name>
    <dbReference type="NCBI Taxonomy" id="926566"/>
    <lineage>
        <taxon>Bacteria</taxon>
        <taxon>Pseudomonadati</taxon>
        <taxon>Acidobacteriota</taxon>
        <taxon>Terriglobia</taxon>
        <taxon>Terriglobales</taxon>
        <taxon>Acidobacteriaceae</taxon>
        <taxon>Terriglobus</taxon>
    </lineage>
</organism>
<keyword evidence="2" id="KW-1185">Reference proteome</keyword>
<accession>I3ZDY9</accession>
<dbReference type="RefSeq" id="WP_014785026.1">
    <property type="nucleotide sequence ID" value="NC_018014.1"/>
</dbReference>
<sequence length="137" mass="15014">MPEKKNAPEGCAAETRALAATGHSVRGIAAYFGTSVDTFNRWMDEDAELAECFANGREAERMTLHNSLYVAATQKANATAAMFLLKARHGYREGDQSEQSNRVQIVFNLPGAMTAEQYKTIEAVATAKPKRVDDGRE</sequence>
<reference evidence="1 2" key="1">
    <citation type="submission" date="2012-06" db="EMBL/GenBank/DDBJ databases">
        <title>Complete genome of Terriglobus roseus DSM 18391.</title>
        <authorList>
            <consortium name="US DOE Joint Genome Institute (JGI-PGF)"/>
            <person name="Lucas S."/>
            <person name="Copeland A."/>
            <person name="Lapidus A."/>
            <person name="Glavina del Rio T."/>
            <person name="Dalin E."/>
            <person name="Tice H."/>
            <person name="Bruce D."/>
            <person name="Goodwin L."/>
            <person name="Pitluck S."/>
            <person name="Peters L."/>
            <person name="Mikhailova N."/>
            <person name="Munk A.C.C."/>
            <person name="Kyrpides N."/>
            <person name="Mavromatis K."/>
            <person name="Ivanova N."/>
            <person name="Brettin T."/>
            <person name="Detter J.C."/>
            <person name="Han C."/>
            <person name="Larimer F."/>
            <person name="Land M."/>
            <person name="Hauser L."/>
            <person name="Markowitz V."/>
            <person name="Cheng J.-F."/>
            <person name="Hugenholtz P."/>
            <person name="Woyke T."/>
            <person name="Wu D."/>
            <person name="Brambilla E."/>
            <person name="Klenk H.-P."/>
            <person name="Eisen J.A."/>
        </authorList>
    </citation>
    <scope>NUCLEOTIDE SEQUENCE [LARGE SCALE GENOMIC DNA]</scope>
    <source>
        <strain evidence="2">DSM 18391 / NRRL B-41598 / KBS 63</strain>
    </source>
</reference>
<dbReference type="AlphaFoldDB" id="I3ZDY9"/>
<dbReference type="HOGENOM" id="CLU_1864168_0_0_0"/>
<evidence type="ECO:0000313" key="1">
    <source>
        <dbReference type="EMBL" id="AFL87457.1"/>
    </source>
</evidence>
<proteinExistence type="predicted"/>
<gene>
    <name evidence="1" type="ordered locus">Terro_1139</name>
</gene>
<protein>
    <submittedName>
        <fullName evidence="1">Uncharacterized protein</fullName>
    </submittedName>
</protein>
<evidence type="ECO:0000313" key="2">
    <source>
        <dbReference type="Proteomes" id="UP000006056"/>
    </source>
</evidence>
<dbReference type="KEGG" id="trs:Terro_1139"/>
<dbReference type="eggNOG" id="ENOG5032WMZ">
    <property type="taxonomic scope" value="Bacteria"/>
</dbReference>
<dbReference type="Proteomes" id="UP000006056">
    <property type="component" value="Chromosome"/>
</dbReference>
<dbReference type="OrthoDB" id="6978364at2"/>
<name>I3ZDY9_TERRK</name>
<dbReference type="STRING" id="926566.Terro_1139"/>
<dbReference type="EMBL" id="CP003379">
    <property type="protein sequence ID" value="AFL87457.1"/>
    <property type="molecule type" value="Genomic_DNA"/>
</dbReference>